<feature type="transmembrane region" description="Helical" evidence="6">
    <location>
        <begin position="144"/>
        <end position="164"/>
    </location>
</feature>
<dbReference type="CDD" id="cd13962">
    <property type="entry name" value="PT_UbiA_UBIAD1"/>
    <property type="match status" value="1"/>
</dbReference>
<evidence type="ECO:0000313" key="8">
    <source>
        <dbReference type="Proteomes" id="UP000623842"/>
    </source>
</evidence>
<keyword evidence="3 6" id="KW-0812">Transmembrane</keyword>
<dbReference type="PIRSF" id="PIRSF005355">
    <property type="entry name" value="UBIAD1"/>
    <property type="match status" value="1"/>
</dbReference>
<reference evidence="7" key="2">
    <citation type="submission" date="2020-09" db="EMBL/GenBank/DDBJ databases">
        <authorList>
            <person name="Sun Q."/>
            <person name="Kim S."/>
        </authorList>
    </citation>
    <scope>NUCLEOTIDE SEQUENCE</scope>
    <source>
        <strain evidence="7">KCTC 42731</strain>
    </source>
</reference>
<sequence length="296" mass="32287">MDLIKALPSARPPFLLLSPLCVALGLALSYQTSGAINMWLAFLTLLGAITAAVAVNTINEYQDFTSGLDLTTDKTPFSGGSGLLVEQPDLKHSVKLLAIASTAITIVIGCFLLWFSSWLLFPVGLVGMIIIMTYTRWLNKAPILCYLAPGVGFAILMVMGTVLVQNQAIVLTQMLIASIPAIAISNLLLVNQFPDKEADAAIGRNHVLIFYGYEKASLLYLFTSLFNCLLLAWLIYSEVLSYWSLLVFIPLLLPFIVFRGLALYAKQLAKYPQYMALNVIATLVSTLLLTLSLIAS</sequence>
<dbReference type="PANTHER" id="PTHR13929">
    <property type="entry name" value="1,4-DIHYDROXY-2-NAPHTHOATE OCTAPRENYLTRANSFERASE"/>
    <property type="match status" value="1"/>
</dbReference>
<dbReference type="GO" id="GO:0042371">
    <property type="term" value="P:vitamin K biosynthetic process"/>
    <property type="evidence" value="ECO:0007669"/>
    <property type="project" value="TreeGrafter"/>
</dbReference>
<dbReference type="Proteomes" id="UP000623842">
    <property type="component" value="Unassembled WGS sequence"/>
</dbReference>
<accession>A0A919BNS6</accession>
<evidence type="ECO:0000256" key="3">
    <source>
        <dbReference type="ARBA" id="ARBA00022692"/>
    </source>
</evidence>
<dbReference type="GO" id="GO:0004659">
    <property type="term" value="F:prenyltransferase activity"/>
    <property type="evidence" value="ECO:0007669"/>
    <property type="project" value="InterPro"/>
</dbReference>
<dbReference type="InterPro" id="IPR000537">
    <property type="entry name" value="UbiA_prenyltransferase"/>
</dbReference>
<feature type="transmembrane region" description="Helical" evidence="6">
    <location>
        <begin position="218"/>
        <end position="236"/>
    </location>
</feature>
<evidence type="ECO:0000313" key="7">
    <source>
        <dbReference type="EMBL" id="GHG02981.1"/>
    </source>
</evidence>
<evidence type="ECO:0008006" key="9">
    <source>
        <dbReference type="Google" id="ProtNLM"/>
    </source>
</evidence>
<dbReference type="GO" id="GO:0009234">
    <property type="term" value="P:menaquinone biosynthetic process"/>
    <property type="evidence" value="ECO:0007669"/>
    <property type="project" value="TreeGrafter"/>
</dbReference>
<gene>
    <name evidence="7" type="ORF">GCM10017161_35020</name>
</gene>
<keyword evidence="8" id="KW-1185">Reference proteome</keyword>
<name>A0A919BNS6_9GAMM</name>
<feature type="transmembrane region" description="Helical" evidence="6">
    <location>
        <begin position="96"/>
        <end position="114"/>
    </location>
</feature>
<keyword evidence="2" id="KW-0808">Transferase</keyword>
<evidence type="ECO:0000256" key="5">
    <source>
        <dbReference type="ARBA" id="ARBA00023136"/>
    </source>
</evidence>
<feature type="transmembrane region" description="Helical" evidence="6">
    <location>
        <begin position="242"/>
        <end position="262"/>
    </location>
</feature>
<comment type="subcellular location">
    <subcellularLocation>
        <location evidence="1">Membrane</location>
        <topology evidence="1">Multi-pass membrane protein</topology>
    </subcellularLocation>
</comment>
<feature type="transmembrane region" description="Helical" evidence="6">
    <location>
        <begin position="274"/>
        <end position="295"/>
    </location>
</feature>
<dbReference type="PANTHER" id="PTHR13929:SF0">
    <property type="entry name" value="UBIA PRENYLTRANSFERASE DOMAIN-CONTAINING PROTEIN 1"/>
    <property type="match status" value="1"/>
</dbReference>
<protein>
    <recommendedName>
        <fullName evidence="9">1,4-dihydroxy-2-naphthoate octaprenyltransferase</fullName>
    </recommendedName>
</protein>
<dbReference type="Pfam" id="PF01040">
    <property type="entry name" value="UbiA"/>
    <property type="match status" value="1"/>
</dbReference>
<evidence type="ECO:0000256" key="2">
    <source>
        <dbReference type="ARBA" id="ARBA00022679"/>
    </source>
</evidence>
<evidence type="ECO:0000256" key="4">
    <source>
        <dbReference type="ARBA" id="ARBA00022989"/>
    </source>
</evidence>
<keyword evidence="5 6" id="KW-0472">Membrane</keyword>
<dbReference type="RefSeq" id="WP_189773350.1">
    <property type="nucleotide sequence ID" value="NZ_BNCK01000009.1"/>
</dbReference>
<reference evidence="7" key="1">
    <citation type="journal article" date="2014" name="Int. J. Syst. Evol. Microbiol.">
        <title>Complete genome sequence of Corynebacterium casei LMG S-19264T (=DSM 44701T), isolated from a smear-ripened cheese.</title>
        <authorList>
            <consortium name="US DOE Joint Genome Institute (JGI-PGF)"/>
            <person name="Walter F."/>
            <person name="Albersmeier A."/>
            <person name="Kalinowski J."/>
            <person name="Ruckert C."/>
        </authorList>
    </citation>
    <scope>NUCLEOTIDE SEQUENCE</scope>
    <source>
        <strain evidence="7">KCTC 42731</strain>
    </source>
</reference>
<dbReference type="GO" id="GO:0016020">
    <property type="term" value="C:membrane"/>
    <property type="evidence" value="ECO:0007669"/>
    <property type="project" value="UniProtKB-SubCell"/>
</dbReference>
<evidence type="ECO:0000256" key="1">
    <source>
        <dbReference type="ARBA" id="ARBA00004141"/>
    </source>
</evidence>
<keyword evidence="4 6" id="KW-1133">Transmembrane helix</keyword>
<comment type="caution">
    <text evidence="7">The sequence shown here is derived from an EMBL/GenBank/DDBJ whole genome shotgun (WGS) entry which is preliminary data.</text>
</comment>
<proteinExistence type="predicted"/>
<dbReference type="AlphaFoldDB" id="A0A919BNS6"/>
<organism evidence="7 8">
    <name type="scientific">Thalassotalea marina</name>
    <dbReference type="NCBI Taxonomy" id="1673741"/>
    <lineage>
        <taxon>Bacteria</taxon>
        <taxon>Pseudomonadati</taxon>
        <taxon>Pseudomonadota</taxon>
        <taxon>Gammaproteobacteria</taxon>
        <taxon>Alteromonadales</taxon>
        <taxon>Colwelliaceae</taxon>
        <taxon>Thalassotalea</taxon>
    </lineage>
</organism>
<feature type="transmembrane region" description="Helical" evidence="6">
    <location>
        <begin position="39"/>
        <end position="58"/>
    </location>
</feature>
<feature type="transmembrane region" description="Helical" evidence="6">
    <location>
        <begin position="170"/>
        <end position="190"/>
    </location>
</feature>
<dbReference type="InterPro" id="IPR026046">
    <property type="entry name" value="UBIAD1"/>
</dbReference>
<dbReference type="EMBL" id="BNCK01000009">
    <property type="protein sequence ID" value="GHG02981.1"/>
    <property type="molecule type" value="Genomic_DNA"/>
</dbReference>
<evidence type="ECO:0000256" key="6">
    <source>
        <dbReference type="SAM" id="Phobius"/>
    </source>
</evidence>